<comment type="caution">
    <text evidence="1">The sequence shown here is derived from an EMBL/GenBank/DDBJ whole genome shotgun (WGS) entry which is preliminary data.</text>
</comment>
<gene>
    <name evidence="1" type="ORF">BCR26_15865</name>
</gene>
<evidence type="ECO:0000313" key="2">
    <source>
        <dbReference type="Proteomes" id="UP000095256"/>
    </source>
</evidence>
<organism evidence="1 2">
    <name type="scientific">Enterococcus rivorum</name>
    <dbReference type="NCBI Taxonomy" id="762845"/>
    <lineage>
        <taxon>Bacteria</taxon>
        <taxon>Bacillati</taxon>
        <taxon>Bacillota</taxon>
        <taxon>Bacilli</taxon>
        <taxon>Lactobacillales</taxon>
        <taxon>Enterococcaceae</taxon>
        <taxon>Enterococcus</taxon>
    </lineage>
</organism>
<sequence length="60" mass="7315">MKKEGAEMNQSEVLDRLREELKLPFFNGKIEEKNYSEEEYQKIKADLVNYFDEYVRNVEH</sequence>
<dbReference type="RefSeq" id="WP_069699348.1">
    <property type="nucleotide sequence ID" value="NZ_JBHUJY010000001.1"/>
</dbReference>
<name>A0A1E5KUY3_9ENTE</name>
<dbReference type="STRING" id="762845.BCR26_15865"/>
<keyword evidence="2" id="KW-1185">Reference proteome</keyword>
<dbReference type="EMBL" id="MIEK01000038">
    <property type="protein sequence ID" value="OEH81684.1"/>
    <property type="molecule type" value="Genomic_DNA"/>
</dbReference>
<proteinExistence type="predicted"/>
<dbReference type="AlphaFoldDB" id="A0A1E5KUY3"/>
<evidence type="ECO:0000313" key="1">
    <source>
        <dbReference type="EMBL" id="OEH81684.1"/>
    </source>
</evidence>
<protein>
    <submittedName>
        <fullName evidence="1">Uncharacterized protein</fullName>
    </submittedName>
</protein>
<reference evidence="1 2" key="1">
    <citation type="submission" date="2016-09" db="EMBL/GenBank/DDBJ databases">
        <authorList>
            <person name="Capua I."/>
            <person name="De Benedictis P."/>
            <person name="Joannis T."/>
            <person name="Lombin L.H."/>
            <person name="Cattoli G."/>
        </authorList>
    </citation>
    <scope>NUCLEOTIDE SEQUENCE [LARGE SCALE GENOMIC DNA]</scope>
    <source>
        <strain evidence="1 2">LMG 25899</strain>
    </source>
</reference>
<dbReference type="Proteomes" id="UP000095256">
    <property type="component" value="Unassembled WGS sequence"/>
</dbReference>
<accession>A0A1E5KUY3</accession>